<protein>
    <submittedName>
        <fullName evidence="1">Uncharacterized protein</fullName>
    </submittedName>
</protein>
<keyword evidence="2" id="KW-1185">Reference proteome</keyword>
<evidence type="ECO:0000313" key="2">
    <source>
        <dbReference type="Proteomes" id="UP000003835"/>
    </source>
</evidence>
<name>B4VS94_9CYAN</name>
<accession>B4VS94</accession>
<dbReference type="EMBL" id="DS989850">
    <property type="protein sequence ID" value="EDX75094.1"/>
    <property type="molecule type" value="Genomic_DNA"/>
</dbReference>
<organism evidence="1 2">
    <name type="scientific">Coleofasciculus chthonoplastes PCC 7420</name>
    <dbReference type="NCBI Taxonomy" id="118168"/>
    <lineage>
        <taxon>Bacteria</taxon>
        <taxon>Bacillati</taxon>
        <taxon>Cyanobacteriota</taxon>
        <taxon>Cyanophyceae</taxon>
        <taxon>Coleofasciculales</taxon>
        <taxon>Coleofasciculaceae</taxon>
        <taxon>Coleofasciculus</taxon>
    </lineage>
</organism>
<dbReference type="AlphaFoldDB" id="B4VS94"/>
<reference evidence="1 2" key="1">
    <citation type="submission" date="2008-07" db="EMBL/GenBank/DDBJ databases">
        <authorList>
            <person name="Tandeau de Marsac N."/>
            <person name="Ferriera S."/>
            <person name="Johnson J."/>
            <person name="Kravitz S."/>
            <person name="Beeson K."/>
            <person name="Sutton G."/>
            <person name="Rogers Y.-H."/>
            <person name="Friedman R."/>
            <person name="Frazier M."/>
            <person name="Venter J.C."/>
        </authorList>
    </citation>
    <scope>NUCLEOTIDE SEQUENCE [LARGE SCALE GENOMIC DNA]</scope>
    <source>
        <strain evidence="1 2">PCC 7420</strain>
    </source>
</reference>
<dbReference type="STRING" id="118168.MC7420_2098"/>
<evidence type="ECO:0000313" key="1">
    <source>
        <dbReference type="EMBL" id="EDX75094.1"/>
    </source>
</evidence>
<sequence length="40" mass="4617">MTSKQGTRVMNNKNHLVLPEIMYPCSVQVTDYEQLSQVSF</sequence>
<proteinExistence type="predicted"/>
<gene>
    <name evidence="1" type="ORF">MC7420_2098</name>
</gene>
<dbReference type="Proteomes" id="UP000003835">
    <property type="component" value="Unassembled WGS sequence"/>
</dbReference>
<dbReference type="HOGENOM" id="CLU_3287868_0_0_3"/>